<dbReference type="EMBL" id="SVCM01000077">
    <property type="protein sequence ID" value="MBE6059899.1"/>
    <property type="molecule type" value="Genomic_DNA"/>
</dbReference>
<dbReference type="PANTHER" id="PTHR23513:SF6">
    <property type="entry name" value="MAJOR FACILITATOR SUPERFAMILY ASSOCIATED DOMAIN-CONTAINING PROTEIN"/>
    <property type="match status" value="1"/>
</dbReference>
<comment type="subcellular location">
    <subcellularLocation>
        <location evidence="1">Cell membrane</location>
        <topology evidence="1">Multi-pass membrane protein</topology>
    </subcellularLocation>
</comment>
<evidence type="ECO:0000256" key="6">
    <source>
        <dbReference type="ARBA" id="ARBA00023136"/>
    </source>
</evidence>
<sequence>MNRILRNRSIMILWVSRALSRFGDAIESLALMYLVYELTGSGLAMGTVMLFSGIPNIVIGPVAGVIVDRYNKKAIMFICELVRAVALILIPVFMYFNIISLWHIYILASVASIAESFYEPCYGVASIQITPKEDLPLVNSLTTTTNSIMRSIGYALAGVIMVALNKEILFIIDAVTFFISAIAALIISLPKVENKNITNPKEILFDLMDAGKYIASNKHITIMLVVIFVINCGIIPLTSFLPIFSDVHLSLGETWSGYFMTTFSIGTVLGAVIYPMLAKKNLKLRSAYLYGFTIMGIWVLLVCLFNHRYIALTMFLLVGIIGSIIMMWASTDIQKTCDVSYYGRVGALLSTVILASSPIMSSICGWAIDSISIVNVFIITGVVFLLCGLVIYKLFSNSDKSNSYEQNINNVG</sequence>
<keyword evidence="5 7" id="KW-1133">Transmembrane helix</keyword>
<evidence type="ECO:0000256" key="7">
    <source>
        <dbReference type="SAM" id="Phobius"/>
    </source>
</evidence>
<dbReference type="Proteomes" id="UP000768462">
    <property type="component" value="Unassembled WGS sequence"/>
</dbReference>
<dbReference type="SUPFAM" id="SSF103473">
    <property type="entry name" value="MFS general substrate transporter"/>
    <property type="match status" value="1"/>
</dbReference>
<organism evidence="9 10">
    <name type="scientific">Clostridium sulfidigenes</name>
    <dbReference type="NCBI Taxonomy" id="318464"/>
    <lineage>
        <taxon>Bacteria</taxon>
        <taxon>Bacillati</taxon>
        <taxon>Bacillota</taxon>
        <taxon>Clostridia</taxon>
        <taxon>Eubacteriales</taxon>
        <taxon>Clostridiaceae</taxon>
        <taxon>Clostridium</taxon>
    </lineage>
</organism>
<proteinExistence type="predicted"/>
<evidence type="ECO:0000256" key="5">
    <source>
        <dbReference type="ARBA" id="ARBA00022989"/>
    </source>
</evidence>
<protein>
    <submittedName>
        <fullName evidence="9">MFS transporter</fullName>
    </submittedName>
</protein>
<feature type="transmembrane region" description="Helical" evidence="7">
    <location>
        <begin position="341"/>
        <end position="368"/>
    </location>
</feature>
<feature type="transmembrane region" description="Helical" evidence="7">
    <location>
        <begin position="255"/>
        <end position="275"/>
    </location>
</feature>
<keyword evidence="6 7" id="KW-0472">Membrane</keyword>
<feature type="transmembrane region" description="Helical" evidence="7">
    <location>
        <begin position="311"/>
        <end position="329"/>
    </location>
</feature>
<keyword evidence="2" id="KW-0813">Transport</keyword>
<feature type="transmembrane region" description="Helical" evidence="7">
    <location>
        <begin position="12"/>
        <end position="36"/>
    </location>
</feature>
<gene>
    <name evidence="9" type="ORF">E7215_06965</name>
</gene>
<feature type="transmembrane region" description="Helical" evidence="7">
    <location>
        <begin position="374"/>
        <end position="395"/>
    </location>
</feature>
<dbReference type="Pfam" id="PF07690">
    <property type="entry name" value="MFS_1"/>
    <property type="match status" value="1"/>
</dbReference>
<dbReference type="Gene3D" id="1.20.1250.20">
    <property type="entry name" value="MFS general substrate transporter like domains"/>
    <property type="match status" value="1"/>
</dbReference>
<name>A0A927W7S7_9CLOT</name>
<evidence type="ECO:0000256" key="1">
    <source>
        <dbReference type="ARBA" id="ARBA00004651"/>
    </source>
</evidence>
<feature type="transmembrane region" description="Helical" evidence="7">
    <location>
        <begin position="222"/>
        <end position="243"/>
    </location>
</feature>
<keyword evidence="4 7" id="KW-0812">Transmembrane</keyword>
<evidence type="ECO:0000256" key="4">
    <source>
        <dbReference type="ARBA" id="ARBA00022692"/>
    </source>
</evidence>
<feature type="transmembrane region" description="Helical" evidence="7">
    <location>
        <begin position="168"/>
        <end position="189"/>
    </location>
</feature>
<evidence type="ECO:0000256" key="3">
    <source>
        <dbReference type="ARBA" id="ARBA00022475"/>
    </source>
</evidence>
<feature type="transmembrane region" description="Helical" evidence="7">
    <location>
        <begin position="287"/>
        <end position="305"/>
    </location>
</feature>
<feature type="domain" description="Major facilitator superfamily (MFS) profile" evidence="8">
    <location>
        <begin position="9"/>
        <end position="399"/>
    </location>
</feature>
<evidence type="ECO:0000256" key="2">
    <source>
        <dbReference type="ARBA" id="ARBA00022448"/>
    </source>
</evidence>
<accession>A0A927W7S7</accession>
<dbReference type="InterPro" id="IPR011701">
    <property type="entry name" value="MFS"/>
</dbReference>
<dbReference type="InterPro" id="IPR020846">
    <property type="entry name" value="MFS_dom"/>
</dbReference>
<evidence type="ECO:0000313" key="10">
    <source>
        <dbReference type="Proteomes" id="UP000768462"/>
    </source>
</evidence>
<evidence type="ECO:0000259" key="8">
    <source>
        <dbReference type="PROSITE" id="PS50850"/>
    </source>
</evidence>
<reference evidence="9" key="1">
    <citation type="submission" date="2019-04" db="EMBL/GenBank/DDBJ databases">
        <title>Evolution of Biomass-Degrading Anaerobic Consortia Revealed by Metagenomics.</title>
        <authorList>
            <person name="Peng X."/>
        </authorList>
    </citation>
    <scope>NUCLEOTIDE SEQUENCE</scope>
    <source>
        <strain evidence="9">SIG254</strain>
    </source>
</reference>
<dbReference type="GO" id="GO:0022857">
    <property type="term" value="F:transmembrane transporter activity"/>
    <property type="evidence" value="ECO:0007669"/>
    <property type="project" value="InterPro"/>
</dbReference>
<keyword evidence="3" id="KW-1003">Cell membrane</keyword>
<dbReference type="AlphaFoldDB" id="A0A927W7S7"/>
<feature type="transmembrane region" description="Helical" evidence="7">
    <location>
        <begin position="42"/>
        <end position="67"/>
    </location>
</feature>
<dbReference type="GO" id="GO:0005886">
    <property type="term" value="C:plasma membrane"/>
    <property type="evidence" value="ECO:0007669"/>
    <property type="project" value="UniProtKB-SubCell"/>
</dbReference>
<dbReference type="PANTHER" id="PTHR23513">
    <property type="entry name" value="INTEGRAL MEMBRANE EFFLUX PROTEIN-RELATED"/>
    <property type="match status" value="1"/>
</dbReference>
<feature type="transmembrane region" description="Helical" evidence="7">
    <location>
        <begin position="74"/>
        <end position="96"/>
    </location>
</feature>
<comment type="caution">
    <text evidence="9">The sequence shown here is derived from an EMBL/GenBank/DDBJ whole genome shotgun (WGS) entry which is preliminary data.</text>
</comment>
<evidence type="ECO:0000313" key="9">
    <source>
        <dbReference type="EMBL" id="MBE6059899.1"/>
    </source>
</evidence>
<dbReference type="CDD" id="cd06173">
    <property type="entry name" value="MFS_MefA_like"/>
    <property type="match status" value="1"/>
</dbReference>
<dbReference type="InterPro" id="IPR036259">
    <property type="entry name" value="MFS_trans_sf"/>
</dbReference>
<dbReference type="PROSITE" id="PS50850">
    <property type="entry name" value="MFS"/>
    <property type="match status" value="1"/>
</dbReference>